<evidence type="ECO:0000256" key="1">
    <source>
        <dbReference type="SAM" id="MobiDB-lite"/>
    </source>
</evidence>
<sequence length="310" mass="34864">MVFGSILEKRSLQQDVFTRNVSSIAALVVLIWEFFDGVQDERRFIWRGQFNKVKGIYLFARYFGICAQIANTYLVFGPLSEVPVPRQKCQMWFIYLSTCSTVFFAATDLVLMLRVYVLYNRNRKVGCFLFCLLALQAGLVINCGARTIKVVPFDGICDVQTTPVEVVCFMTSAIVTQLTLLLMTVAKRKVASGQSPVIHVVVRDGTWVFALMFGMVATTIPYSLFVQISKPHIVLVWPITILSFACCRLILNMQKLGLHVEAPHRTTRGDRELESTGIAFTSFIDTFTTTPDSSGTHRDSRGSSQYIFDG</sequence>
<keyword evidence="2" id="KW-0812">Transmembrane</keyword>
<feature type="region of interest" description="Disordered" evidence="1">
    <location>
        <begin position="291"/>
        <end position="310"/>
    </location>
</feature>
<dbReference type="OrthoDB" id="3206101at2759"/>
<gene>
    <name evidence="4" type="ORF">CVT24_010743</name>
</gene>
<feature type="domain" description="DUF6533" evidence="3">
    <location>
        <begin position="23"/>
        <end position="66"/>
    </location>
</feature>
<dbReference type="InterPro" id="IPR045340">
    <property type="entry name" value="DUF6533"/>
</dbReference>
<feature type="transmembrane region" description="Helical" evidence="2">
    <location>
        <begin position="232"/>
        <end position="251"/>
    </location>
</feature>
<proteinExistence type="predicted"/>
<comment type="caution">
    <text evidence="4">The sequence shown here is derived from an EMBL/GenBank/DDBJ whole genome shotgun (WGS) entry which is preliminary data.</text>
</comment>
<keyword evidence="5" id="KW-1185">Reference proteome</keyword>
<reference evidence="4 5" key="1">
    <citation type="journal article" date="2018" name="Evol. Lett.">
        <title>Horizontal gene cluster transfer increased hallucinogenic mushroom diversity.</title>
        <authorList>
            <person name="Reynolds H.T."/>
            <person name="Vijayakumar V."/>
            <person name="Gluck-Thaler E."/>
            <person name="Korotkin H.B."/>
            <person name="Matheny P.B."/>
            <person name="Slot J.C."/>
        </authorList>
    </citation>
    <scope>NUCLEOTIDE SEQUENCE [LARGE SCALE GENOMIC DNA]</scope>
    <source>
        <strain evidence="4 5">2629</strain>
    </source>
</reference>
<dbReference type="STRING" id="181874.A0A409YME8"/>
<dbReference type="InParanoid" id="A0A409YME8"/>
<evidence type="ECO:0000259" key="3">
    <source>
        <dbReference type="Pfam" id="PF20151"/>
    </source>
</evidence>
<feature type="transmembrane region" description="Helical" evidence="2">
    <location>
        <begin position="125"/>
        <end position="144"/>
    </location>
</feature>
<keyword evidence="2" id="KW-1133">Transmembrane helix</keyword>
<name>A0A409YME8_9AGAR</name>
<dbReference type="AlphaFoldDB" id="A0A409YME8"/>
<organism evidence="4 5">
    <name type="scientific">Panaeolus cyanescens</name>
    <dbReference type="NCBI Taxonomy" id="181874"/>
    <lineage>
        <taxon>Eukaryota</taxon>
        <taxon>Fungi</taxon>
        <taxon>Dikarya</taxon>
        <taxon>Basidiomycota</taxon>
        <taxon>Agaricomycotina</taxon>
        <taxon>Agaricomycetes</taxon>
        <taxon>Agaricomycetidae</taxon>
        <taxon>Agaricales</taxon>
        <taxon>Agaricineae</taxon>
        <taxon>Galeropsidaceae</taxon>
        <taxon>Panaeolus</taxon>
    </lineage>
</organism>
<feature type="transmembrane region" description="Helical" evidence="2">
    <location>
        <begin position="164"/>
        <end position="186"/>
    </location>
</feature>
<feature type="transmembrane region" description="Helical" evidence="2">
    <location>
        <begin position="56"/>
        <end position="76"/>
    </location>
</feature>
<dbReference type="Pfam" id="PF20151">
    <property type="entry name" value="DUF6533"/>
    <property type="match status" value="1"/>
</dbReference>
<evidence type="ECO:0000313" key="5">
    <source>
        <dbReference type="Proteomes" id="UP000284842"/>
    </source>
</evidence>
<feature type="transmembrane region" description="Helical" evidence="2">
    <location>
        <begin position="92"/>
        <end position="113"/>
    </location>
</feature>
<evidence type="ECO:0000313" key="4">
    <source>
        <dbReference type="EMBL" id="PPR04195.1"/>
    </source>
</evidence>
<feature type="transmembrane region" description="Helical" evidence="2">
    <location>
        <begin position="207"/>
        <end position="226"/>
    </location>
</feature>
<dbReference type="EMBL" id="NHTK01000981">
    <property type="protein sequence ID" value="PPR04195.1"/>
    <property type="molecule type" value="Genomic_DNA"/>
</dbReference>
<protein>
    <recommendedName>
        <fullName evidence="3">DUF6533 domain-containing protein</fullName>
    </recommendedName>
</protein>
<dbReference type="Proteomes" id="UP000284842">
    <property type="component" value="Unassembled WGS sequence"/>
</dbReference>
<accession>A0A409YME8</accession>
<evidence type="ECO:0000256" key="2">
    <source>
        <dbReference type="SAM" id="Phobius"/>
    </source>
</evidence>
<keyword evidence="2" id="KW-0472">Membrane</keyword>